<dbReference type="AlphaFoldDB" id="A0A0H2QWX4"/>
<feature type="compositionally biased region" description="Pro residues" evidence="1">
    <location>
        <begin position="31"/>
        <end position="40"/>
    </location>
</feature>
<dbReference type="EMBL" id="KQ086744">
    <property type="protein sequence ID" value="KLO04060.1"/>
    <property type="molecule type" value="Genomic_DNA"/>
</dbReference>
<accession>A0A0H2QWX4</accession>
<evidence type="ECO:0000256" key="1">
    <source>
        <dbReference type="SAM" id="MobiDB-lite"/>
    </source>
</evidence>
<organism evidence="2 3">
    <name type="scientific">Schizopora paradoxa</name>
    <dbReference type="NCBI Taxonomy" id="27342"/>
    <lineage>
        <taxon>Eukaryota</taxon>
        <taxon>Fungi</taxon>
        <taxon>Dikarya</taxon>
        <taxon>Basidiomycota</taxon>
        <taxon>Agaricomycotina</taxon>
        <taxon>Agaricomycetes</taxon>
        <taxon>Hymenochaetales</taxon>
        <taxon>Schizoporaceae</taxon>
        <taxon>Schizopora</taxon>
    </lineage>
</organism>
<feature type="non-terminal residue" evidence="2">
    <location>
        <position position="925"/>
    </location>
</feature>
<dbReference type="OrthoDB" id="2672454at2759"/>
<evidence type="ECO:0000313" key="3">
    <source>
        <dbReference type="Proteomes" id="UP000053477"/>
    </source>
</evidence>
<proteinExistence type="predicted"/>
<gene>
    <name evidence="2" type="ORF">SCHPADRAFT_948022</name>
</gene>
<name>A0A0H2QWX4_9AGAM</name>
<dbReference type="InParanoid" id="A0A0H2QWX4"/>
<reference evidence="2 3" key="1">
    <citation type="submission" date="2015-04" db="EMBL/GenBank/DDBJ databases">
        <title>Complete genome sequence of Schizopora paradoxa KUC8140, a cosmopolitan wood degrader in East Asia.</title>
        <authorList>
            <consortium name="DOE Joint Genome Institute"/>
            <person name="Min B."/>
            <person name="Park H."/>
            <person name="Jang Y."/>
            <person name="Kim J.-J."/>
            <person name="Kim K.H."/>
            <person name="Pangilinan J."/>
            <person name="Lipzen A."/>
            <person name="Riley R."/>
            <person name="Grigoriev I.V."/>
            <person name="Spatafora J.W."/>
            <person name="Choi I.-G."/>
        </authorList>
    </citation>
    <scope>NUCLEOTIDE SEQUENCE [LARGE SCALE GENOMIC DNA]</scope>
    <source>
        <strain evidence="2 3">KUC8140</strain>
    </source>
</reference>
<evidence type="ECO:0000313" key="2">
    <source>
        <dbReference type="EMBL" id="KLO04060.1"/>
    </source>
</evidence>
<dbReference type="STRING" id="27342.A0A0H2QWX4"/>
<sequence length="925" mass="103119">MLPGPANTALPPMEVDDSVANSEGDGLLLDSPPPPPPPPFDLSGDFGGDYIQDDTLHQLGFAVHKEFRFAVCVNCGTCAQPKELRAHARGHNLPIDLPGVASCLEAAVLHRVRSSQEIATPPFFRAPLAILRPPALGFYCNLCVDEEGKATNCFGSETSYNDHFRASHPEHARLNIQFRVDCPTQYLFNFRELKHHFIVDPSLAIPPPEKSPAERFRERLEASRKPIDRVISVPLDVRVLNAFLYQTRWVNVTEGCDTHELAALVAVPKETEFMADLAQSVANYFKNIAENVTTSFSVINLRQIKAKDDRLTSHWFMNPQEERTTVTYIDEAVKLVLFVIRKRLNYCPQFPVVFNEEQGAAADAIINSRRTNSLVTTTQIHTLIYALLTQEVVDVKDVRFNHPVERFLIAAGRDPSGVGWKKLHEFSSDLARLEWCARTVIIYDAELHAHEYPNGRNGAVIDRVVYLRADRHFPFNLICETKAILSRVIEGSPKPPIVCLTRNRLGCTVYGNPVSLVKLRKGVPEILEKIEKKLRDDLLCGFEFTELETYIDAALDDNNPDVTLIDNLREETPGYCFYEDEGNHFGKFRRALFDKLMHPDHNTITGEGPLYSDTGKPVFLSQVQATKYFTRVDDFLMVRIFPFSTFSKMAYSLVKLVSGGVQVMTGGPFRTTEIAFATLTCNEHGARMLCYINGRLVLLGRYLKPRSIKGSDDLLPKGLPKRLSKVLILYVVLVLPVLDMLMESRFGADCLVQRKLYRDHLFVKSGKLYSSDNVTNALAHVTSNYCGGAISVNNLRHVVKVILMDIIGADNRLVDSATADPDEDDAVHNSFGHTSATGEAQYAILAGTAPTSNLSHFYKLIEVSLLLHDYYGIGDPKVTVEPSGQIVCKPDPNSILSSLVSGIVAGVKKEMEGFSVSTLIPALRD</sequence>
<protein>
    <submittedName>
        <fullName evidence="2">Uncharacterized protein</fullName>
    </submittedName>
</protein>
<keyword evidence="3" id="KW-1185">Reference proteome</keyword>
<dbReference type="Proteomes" id="UP000053477">
    <property type="component" value="Unassembled WGS sequence"/>
</dbReference>
<feature type="region of interest" description="Disordered" evidence="1">
    <location>
        <begin position="1"/>
        <end position="42"/>
    </location>
</feature>